<dbReference type="PANTHER" id="PTHR23507:SF1">
    <property type="entry name" value="FI18259P1-RELATED"/>
    <property type="match status" value="1"/>
</dbReference>
<feature type="transmembrane region" description="Helical" evidence="5">
    <location>
        <begin position="183"/>
        <end position="205"/>
    </location>
</feature>
<accession>A0A5N5D0J1</accession>
<evidence type="ECO:0000256" key="3">
    <source>
        <dbReference type="ARBA" id="ARBA00022989"/>
    </source>
</evidence>
<sequence>MSVAVLGTSILRSARLFLIEQALCRAYFEIEDPVLVGPDGSVDESRCKSNAMQADVSLVSGLFEVVTMVCGLIATPAYTRLIPMMGKRKILLLNLCGMTAGAVYSTAVCFFHNFFNIRMIWFTGLFDLIGGGLPVRNALLYTYIAEAVKTGFLSETLYQVSTLNLAMNFLGTALGAVLLDVDIWLLSLLGAGFGALAVPFSLGLAPSGQVEELEASSYGPLLQGEDGGENVLLTDVEDEEEELPEPKTIAQTLGAVVMEATRSSSILVDLFRDPLARATLLIYLLDETAIYVRVTLPQWAVKRFDYTLAEANAITSFSIVVNGAVLLLIPLLSRKVLRPFLGSQQLVDFGIARASLLFNIIGILCVAISPLGAFHILSLAVYSLGSGLTDSLRSLVTEAVGSDEGVRKLYMGISMVETVAGLAGTVLWSSAFSAGIRYGGTALGRIPFFAAAGLFGLGLWVMGSLGRLVSGVLDRAD</sequence>
<reference evidence="7" key="2">
    <citation type="journal article" date="2018" name="DNA Res.">
        <title>Comparative genome and transcriptome analyses reveal adaptations to opportunistic infections in woody plant degrading pathogens of Botryosphaeriaceae.</title>
        <authorList>
            <person name="Yan J.Y."/>
            <person name="Zhao W.S."/>
            <person name="Chen Z."/>
            <person name="Xing Q.K."/>
            <person name="Zhang W."/>
            <person name="Chethana K.W.T."/>
            <person name="Xue M.F."/>
            <person name="Xu J.P."/>
            <person name="Phillips A.J.L."/>
            <person name="Wang Y."/>
            <person name="Liu J.H."/>
            <person name="Liu M."/>
            <person name="Zhou Y."/>
            <person name="Jayawardena R.S."/>
            <person name="Manawasinghe I.S."/>
            <person name="Huang J.B."/>
            <person name="Qiao G.H."/>
            <person name="Fu C.Y."/>
            <person name="Guo F.F."/>
            <person name="Dissanayake A.J."/>
            <person name="Peng Y.L."/>
            <person name="Hyde K.D."/>
            <person name="Li X.H."/>
        </authorList>
    </citation>
    <scope>NUCLEOTIDE SEQUENCE</scope>
    <source>
        <strain evidence="7">CSS-01s</strain>
    </source>
</reference>
<protein>
    <submittedName>
        <fullName evidence="6">Efflux pump ustT</fullName>
    </submittedName>
</protein>
<dbReference type="EMBL" id="MDYX01000046">
    <property type="protein sequence ID" value="KAF9630920.1"/>
    <property type="molecule type" value="Genomic_DNA"/>
</dbReference>
<gene>
    <name evidence="6" type="primary">ustT</name>
    <name evidence="7" type="ORF">BFW01_g1791</name>
    <name evidence="6" type="ORF">DBV05_g10153</name>
</gene>
<dbReference type="EMBL" id="VCHE01000109">
    <property type="protein sequence ID" value="KAB2571179.1"/>
    <property type="molecule type" value="Genomic_DNA"/>
</dbReference>
<evidence type="ECO:0000313" key="8">
    <source>
        <dbReference type="Proteomes" id="UP000325902"/>
    </source>
</evidence>
<dbReference type="InterPro" id="IPR036259">
    <property type="entry name" value="MFS_trans_sf"/>
</dbReference>
<dbReference type="GO" id="GO:0022857">
    <property type="term" value="F:transmembrane transporter activity"/>
    <property type="evidence" value="ECO:0007669"/>
    <property type="project" value="TreeGrafter"/>
</dbReference>
<keyword evidence="4 5" id="KW-0472">Membrane</keyword>
<reference evidence="6 8" key="3">
    <citation type="journal article" date="2019" name="Sci. Rep.">
        <title>A multi-omics analysis of the grapevine pathogen Lasiodiplodia theobromae reveals that temperature affects the expression of virulence- and pathogenicity-related genes.</title>
        <authorList>
            <person name="Felix C."/>
            <person name="Meneses R."/>
            <person name="Goncalves M.F.M."/>
            <person name="Tilleman L."/>
            <person name="Duarte A.S."/>
            <person name="Jorrin-Novo J.V."/>
            <person name="Van de Peer Y."/>
            <person name="Deforce D."/>
            <person name="Van Nieuwerburgh F."/>
            <person name="Esteves A.C."/>
            <person name="Alves A."/>
        </authorList>
    </citation>
    <scope>NUCLEOTIDE SEQUENCE [LARGE SCALE GENOMIC DNA]</scope>
    <source>
        <strain evidence="6 8">LA-SOL3</strain>
    </source>
</reference>
<name>A0A5N5D0J1_9PEZI</name>
<keyword evidence="2 5" id="KW-0812">Transmembrane</keyword>
<dbReference type="Proteomes" id="UP000627934">
    <property type="component" value="Unassembled WGS sequence"/>
</dbReference>
<organism evidence="6 8">
    <name type="scientific">Lasiodiplodia theobromae</name>
    <dbReference type="NCBI Taxonomy" id="45133"/>
    <lineage>
        <taxon>Eukaryota</taxon>
        <taxon>Fungi</taxon>
        <taxon>Dikarya</taxon>
        <taxon>Ascomycota</taxon>
        <taxon>Pezizomycotina</taxon>
        <taxon>Dothideomycetes</taxon>
        <taxon>Dothideomycetes incertae sedis</taxon>
        <taxon>Botryosphaeriales</taxon>
        <taxon>Botryosphaeriaceae</taxon>
        <taxon>Lasiodiplodia</taxon>
    </lineage>
</organism>
<keyword evidence="8" id="KW-1185">Reference proteome</keyword>
<dbReference type="AlphaFoldDB" id="A0A5N5D0J1"/>
<feature type="transmembrane region" description="Helical" evidence="5">
    <location>
        <begin position="313"/>
        <end position="333"/>
    </location>
</feature>
<keyword evidence="3 5" id="KW-1133">Transmembrane helix</keyword>
<feature type="transmembrane region" description="Helical" evidence="5">
    <location>
        <begin position="409"/>
        <end position="430"/>
    </location>
</feature>
<reference evidence="7" key="1">
    <citation type="submission" date="2016-08" db="EMBL/GenBank/DDBJ databases">
        <authorList>
            <person name="Yan J."/>
        </authorList>
    </citation>
    <scope>NUCLEOTIDE SEQUENCE</scope>
    <source>
        <strain evidence="7">CSS-01s</strain>
    </source>
</reference>
<dbReference type="SUPFAM" id="SSF103473">
    <property type="entry name" value="MFS general substrate transporter"/>
    <property type="match status" value="1"/>
</dbReference>
<evidence type="ECO:0000256" key="5">
    <source>
        <dbReference type="SAM" id="Phobius"/>
    </source>
</evidence>
<evidence type="ECO:0000256" key="4">
    <source>
        <dbReference type="ARBA" id="ARBA00023136"/>
    </source>
</evidence>
<dbReference type="GO" id="GO:0016020">
    <property type="term" value="C:membrane"/>
    <property type="evidence" value="ECO:0007669"/>
    <property type="project" value="UniProtKB-SubCell"/>
</dbReference>
<dbReference type="Proteomes" id="UP000325902">
    <property type="component" value="Unassembled WGS sequence"/>
</dbReference>
<feature type="transmembrane region" description="Helical" evidence="5">
    <location>
        <begin position="156"/>
        <end position="177"/>
    </location>
</feature>
<feature type="transmembrane region" description="Helical" evidence="5">
    <location>
        <begin position="90"/>
        <end position="114"/>
    </location>
</feature>
<feature type="transmembrane region" description="Helical" evidence="5">
    <location>
        <begin position="442"/>
        <end position="463"/>
    </location>
</feature>
<evidence type="ECO:0000256" key="1">
    <source>
        <dbReference type="ARBA" id="ARBA00004141"/>
    </source>
</evidence>
<comment type="subcellular location">
    <subcellularLocation>
        <location evidence="1">Membrane</location>
        <topology evidence="1">Multi-pass membrane protein</topology>
    </subcellularLocation>
</comment>
<evidence type="ECO:0000256" key="2">
    <source>
        <dbReference type="ARBA" id="ARBA00022692"/>
    </source>
</evidence>
<feature type="transmembrane region" description="Helical" evidence="5">
    <location>
        <begin position="120"/>
        <end position="144"/>
    </location>
</feature>
<dbReference type="OrthoDB" id="194139at2759"/>
<comment type="caution">
    <text evidence="6">The sequence shown here is derived from an EMBL/GenBank/DDBJ whole genome shotgun (WGS) entry which is preliminary data.</text>
</comment>
<feature type="transmembrane region" description="Helical" evidence="5">
    <location>
        <begin position="354"/>
        <end position="382"/>
    </location>
</feature>
<dbReference type="PANTHER" id="PTHR23507">
    <property type="entry name" value="ZGC:174356"/>
    <property type="match status" value="1"/>
</dbReference>
<proteinExistence type="predicted"/>
<feature type="transmembrane region" description="Helical" evidence="5">
    <location>
        <begin position="58"/>
        <end position="78"/>
    </location>
</feature>
<evidence type="ECO:0000313" key="7">
    <source>
        <dbReference type="EMBL" id="KAF9630920.1"/>
    </source>
</evidence>
<evidence type="ECO:0000313" key="6">
    <source>
        <dbReference type="EMBL" id="KAB2571179.1"/>
    </source>
</evidence>